<dbReference type="CDD" id="cd17535">
    <property type="entry name" value="REC_NarL-like"/>
    <property type="match status" value="1"/>
</dbReference>
<sequence>MVTRLAIIDDDPLVRAGLRLILGADPAMQVVAEATDGDGAVDLVREHRPDVVLMDIRMPRVNGLVATERVVALPDPPRVIILTTFDADDMVLKALSVGASGFLLKDTPPERMLEDIRKVADGEPTLSPSVAAQVIAVATNRAELGRRESARAALDALTERERAVALDIGQGRTNAQIAGAHYLSVATVKAHVTRILEKLGATNRVQVAIIVHDADVD</sequence>
<proteinExistence type="predicted"/>
<gene>
    <name evidence="8" type="ORF">SAMN02745244_01279</name>
</gene>
<dbReference type="SMART" id="SM00448">
    <property type="entry name" value="REC"/>
    <property type="match status" value="1"/>
</dbReference>
<organism evidence="8 9">
    <name type="scientific">Tessaracoccus bendigoensis DSM 12906</name>
    <dbReference type="NCBI Taxonomy" id="1123357"/>
    <lineage>
        <taxon>Bacteria</taxon>
        <taxon>Bacillati</taxon>
        <taxon>Actinomycetota</taxon>
        <taxon>Actinomycetes</taxon>
        <taxon>Propionibacteriales</taxon>
        <taxon>Propionibacteriaceae</taxon>
        <taxon>Tessaracoccus</taxon>
    </lineage>
</organism>
<dbReference type="Pfam" id="PF00196">
    <property type="entry name" value="GerE"/>
    <property type="match status" value="1"/>
</dbReference>
<dbReference type="InterPro" id="IPR039420">
    <property type="entry name" value="WalR-like"/>
</dbReference>
<dbReference type="Proteomes" id="UP000184512">
    <property type="component" value="Unassembled WGS sequence"/>
</dbReference>
<keyword evidence="4" id="KW-0804">Transcription</keyword>
<feature type="modified residue" description="4-aspartylphosphate" evidence="5">
    <location>
        <position position="55"/>
    </location>
</feature>
<dbReference type="RefSeq" id="WP_342741718.1">
    <property type="nucleotide sequence ID" value="NZ_FQZG01000018.1"/>
</dbReference>
<dbReference type="PROSITE" id="PS50110">
    <property type="entry name" value="RESPONSE_REGULATORY"/>
    <property type="match status" value="1"/>
</dbReference>
<evidence type="ECO:0000256" key="1">
    <source>
        <dbReference type="ARBA" id="ARBA00022553"/>
    </source>
</evidence>
<feature type="domain" description="Response regulatory" evidence="7">
    <location>
        <begin position="4"/>
        <end position="120"/>
    </location>
</feature>
<dbReference type="InterPro" id="IPR016032">
    <property type="entry name" value="Sig_transdc_resp-reg_C-effctor"/>
</dbReference>
<dbReference type="SMART" id="SM00421">
    <property type="entry name" value="HTH_LUXR"/>
    <property type="match status" value="1"/>
</dbReference>
<dbReference type="GO" id="GO:0000160">
    <property type="term" value="P:phosphorelay signal transduction system"/>
    <property type="evidence" value="ECO:0007669"/>
    <property type="project" value="InterPro"/>
</dbReference>
<dbReference type="PROSITE" id="PS50043">
    <property type="entry name" value="HTH_LUXR_2"/>
    <property type="match status" value="1"/>
</dbReference>
<keyword evidence="3" id="KW-0238">DNA-binding</keyword>
<evidence type="ECO:0000259" key="7">
    <source>
        <dbReference type="PROSITE" id="PS50110"/>
    </source>
</evidence>
<dbReference type="PANTHER" id="PTHR43214">
    <property type="entry name" value="TWO-COMPONENT RESPONSE REGULATOR"/>
    <property type="match status" value="1"/>
</dbReference>
<dbReference type="Gene3D" id="3.40.50.2300">
    <property type="match status" value="1"/>
</dbReference>
<dbReference type="PRINTS" id="PR00038">
    <property type="entry name" value="HTHLUXR"/>
</dbReference>
<evidence type="ECO:0000313" key="9">
    <source>
        <dbReference type="Proteomes" id="UP000184512"/>
    </source>
</evidence>
<keyword evidence="9" id="KW-1185">Reference proteome</keyword>
<dbReference type="SUPFAM" id="SSF46894">
    <property type="entry name" value="C-terminal effector domain of the bipartite response regulators"/>
    <property type="match status" value="1"/>
</dbReference>
<dbReference type="PANTHER" id="PTHR43214:SF24">
    <property type="entry name" value="TRANSCRIPTIONAL REGULATORY PROTEIN NARL-RELATED"/>
    <property type="match status" value="1"/>
</dbReference>
<evidence type="ECO:0000259" key="6">
    <source>
        <dbReference type="PROSITE" id="PS50043"/>
    </source>
</evidence>
<dbReference type="InterPro" id="IPR058245">
    <property type="entry name" value="NreC/VraR/RcsB-like_REC"/>
</dbReference>
<evidence type="ECO:0000256" key="5">
    <source>
        <dbReference type="PROSITE-ProRule" id="PRU00169"/>
    </source>
</evidence>
<dbReference type="InterPro" id="IPR000792">
    <property type="entry name" value="Tscrpt_reg_LuxR_C"/>
</dbReference>
<dbReference type="CDD" id="cd06170">
    <property type="entry name" value="LuxR_C_like"/>
    <property type="match status" value="1"/>
</dbReference>
<protein>
    <submittedName>
        <fullName evidence="8">Two component transcriptional regulator, LuxR family</fullName>
    </submittedName>
</protein>
<keyword evidence="2" id="KW-0805">Transcription regulation</keyword>
<evidence type="ECO:0000256" key="2">
    <source>
        <dbReference type="ARBA" id="ARBA00023015"/>
    </source>
</evidence>
<feature type="domain" description="HTH luxR-type" evidence="6">
    <location>
        <begin position="150"/>
        <end position="215"/>
    </location>
</feature>
<dbReference type="SUPFAM" id="SSF52172">
    <property type="entry name" value="CheY-like"/>
    <property type="match status" value="1"/>
</dbReference>
<dbReference type="Pfam" id="PF00072">
    <property type="entry name" value="Response_reg"/>
    <property type="match status" value="1"/>
</dbReference>
<evidence type="ECO:0000256" key="4">
    <source>
        <dbReference type="ARBA" id="ARBA00023163"/>
    </source>
</evidence>
<evidence type="ECO:0000256" key="3">
    <source>
        <dbReference type="ARBA" id="ARBA00023125"/>
    </source>
</evidence>
<dbReference type="AlphaFoldDB" id="A0A1M6ETP4"/>
<dbReference type="InterPro" id="IPR001789">
    <property type="entry name" value="Sig_transdc_resp-reg_receiver"/>
</dbReference>
<reference evidence="8 9" key="1">
    <citation type="submission" date="2016-11" db="EMBL/GenBank/DDBJ databases">
        <authorList>
            <person name="Jaros S."/>
            <person name="Januszkiewicz K."/>
            <person name="Wedrychowicz H."/>
        </authorList>
    </citation>
    <scope>NUCLEOTIDE SEQUENCE [LARGE SCALE GENOMIC DNA]</scope>
    <source>
        <strain evidence="8 9">DSM 12906</strain>
    </source>
</reference>
<dbReference type="STRING" id="1123357.SAMN02745244_01279"/>
<accession>A0A1M6ETP4</accession>
<evidence type="ECO:0000313" key="8">
    <source>
        <dbReference type="EMBL" id="SHI88795.1"/>
    </source>
</evidence>
<dbReference type="InterPro" id="IPR011006">
    <property type="entry name" value="CheY-like_superfamily"/>
</dbReference>
<dbReference type="GO" id="GO:0006355">
    <property type="term" value="P:regulation of DNA-templated transcription"/>
    <property type="evidence" value="ECO:0007669"/>
    <property type="project" value="InterPro"/>
</dbReference>
<dbReference type="GO" id="GO:0003677">
    <property type="term" value="F:DNA binding"/>
    <property type="evidence" value="ECO:0007669"/>
    <property type="project" value="UniProtKB-KW"/>
</dbReference>
<keyword evidence="1 5" id="KW-0597">Phosphoprotein</keyword>
<name>A0A1M6ETP4_9ACTN</name>
<dbReference type="EMBL" id="FQZG01000018">
    <property type="protein sequence ID" value="SHI88795.1"/>
    <property type="molecule type" value="Genomic_DNA"/>
</dbReference>